<name>A0A0M2PW43_PROHO</name>
<dbReference type="Proteomes" id="UP000034681">
    <property type="component" value="Unassembled WGS sequence"/>
</dbReference>
<organism evidence="1 2">
    <name type="scientific">Prochlorothrix hollandica PCC 9006 = CALU 1027</name>
    <dbReference type="NCBI Taxonomy" id="317619"/>
    <lineage>
        <taxon>Bacteria</taxon>
        <taxon>Bacillati</taxon>
        <taxon>Cyanobacteriota</taxon>
        <taxon>Cyanophyceae</taxon>
        <taxon>Prochlorotrichales</taxon>
        <taxon>Prochlorotrichaceae</taxon>
        <taxon>Prochlorothrix</taxon>
    </lineage>
</organism>
<protein>
    <recommendedName>
        <fullName evidence="3">CRISPR type III-B/RAMP module-associated protein Cmr5</fullName>
    </recommendedName>
</protein>
<comment type="caution">
    <text evidence="1">The sequence shown here is derived from an EMBL/GenBank/DDBJ whole genome shotgun (WGS) entry which is preliminary data.</text>
</comment>
<dbReference type="AlphaFoldDB" id="A0A0M2PW43"/>
<reference evidence="1" key="1">
    <citation type="submission" date="2012-04" db="EMBL/GenBank/DDBJ databases">
        <authorList>
            <person name="Borisov I.G."/>
            <person name="Ivanikova N.V."/>
            <person name="Pinevich A.V."/>
        </authorList>
    </citation>
    <scope>NUCLEOTIDE SEQUENCE</scope>
    <source>
        <strain evidence="1">CALU 1027</strain>
    </source>
</reference>
<dbReference type="EMBL" id="AJTX02000004">
    <property type="protein sequence ID" value="KKJ00395.1"/>
    <property type="molecule type" value="Genomic_DNA"/>
</dbReference>
<evidence type="ECO:0008006" key="3">
    <source>
        <dbReference type="Google" id="ProtNLM"/>
    </source>
</evidence>
<dbReference type="RefSeq" id="WP_016922815.1">
    <property type="nucleotide sequence ID" value="NZ_KB235933.1"/>
</dbReference>
<evidence type="ECO:0000313" key="2">
    <source>
        <dbReference type="Proteomes" id="UP000034681"/>
    </source>
</evidence>
<sequence length="132" mass="14948">MLKLDTRNFSQSAYGGLERVKGTVAQQNHKKATAIVQGIPSYISTWGLHRLSGDGIKYMQSKSDETKYKGQVYQEFLKTLQGLSQVAFNYQDPKTLIRMDLTIYAGLNRLAIELAREWSFWAPTILGEAEDL</sequence>
<gene>
    <name evidence="1" type="ORF">PROH_12175</name>
</gene>
<keyword evidence="2" id="KW-1185">Reference proteome</keyword>
<dbReference type="OrthoDB" id="559324at2"/>
<accession>A0A0M2PW43</accession>
<proteinExistence type="predicted"/>
<evidence type="ECO:0000313" key="1">
    <source>
        <dbReference type="EMBL" id="KKJ00395.1"/>
    </source>
</evidence>
<dbReference type="STRING" id="317619.GCA_000332315_01226"/>